<organism evidence="1 2">
    <name type="scientific">Labeo rohita</name>
    <name type="common">Indian major carp</name>
    <name type="synonym">Cyprinus rohita</name>
    <dbReference type="NCBI Taxonomy" id="84645"/>
    <lineage>
        <taxon>Eukaryota</taxon>
        <taxon>Metazoa</taxon>
        <taxon>Chordata</taxon>
        <taxon>Craniata</taxon>
        <taxon>Vertebrata</taxon>
        <taxon>Euteleostomi</taxon>
        <taxon>Actinopterygii</taxon>
        <taxon>Neopterygii</taxon>
        <taxon>Teleostei</taxon>
        <taxon>Ostariophysi</taxon>
        <taxon>Cypriniformes</taxon>
        <taxon>Cyprinidae</taxon>
        <taxon>Labeoninae</taxon>
        <taxon>Labeonini</taxon>
        <taxon>Labeo</taxon>
    </lineage>
</organism>
<evidence type="ECO:0000313" key="2">
    <source>
        <dbReference type="Proteomes" id="UP000290572"/>
    </source>
</evidence>
<proteinExistence type="predicted"/>
<name>A0A498MTH5_LABRO</name>
<dbReference type="EMBL" id="QBIY01012552">
    <property type="protein sequence ID" value="RXN23951.1"/>
    <property type="molecule type" value="Genomic_DNA"/>
</dbReference>
<accession>A0A498MTH5</accession>
<reference evidence="1 2" key="1">
    <citation type="submission" date="2018-03" db="EMBL/GenBank/DDBJ databases">
        <title>Draft genome sequence of Rohu Carp (Labeo rohita).</title>
        <authorList>
            <person name="Das P."/>
            <person name="Kushwaha B."/>
            <person name="Joshi C.G."/>
            <person name="Kumar D."/>
            <person name="Nagpure N.S."/>
            <person name="Sahoo L."/>
            <person name="Das S.P."/>
            <person name="Bit A."/>
            <person name="Patnaik S."/>
            <person name="Meher P.K."/>
            <person name="Jayasankar P."/>
            <person name="Koringa P.G."/>
            <person name="Patel N.V."/>
            <person name="Hinsu A.T."/>
            <person name="Kumar R."/>
            <person name="Pandey M."/>
            <person name="Agarwal S."/>
            <person name="Srivastava S."/>
            <person name="Singh M."/>
            <person name="Iquebal M.A."/>
            <person name="Jaiswal S."/>
            <person name="Angadi U.B."/>
            <person name="Kumar N."/>
            <person name="Raza M."/>
            <person name="Shah T.M."/>
            <person name="Rai A."/>
            <person name="Jena J.K."/>
        </authorList>
    </citation>
    <scope>NUCLEOTIDE SEQUENCE [LARGE SCALE GENOMIC DNA]</scope>
    <source>
        <strain evidence="1">DASCIFA01</strain>
        <tissue evidence="1">Testis</tissue>
    </source>
</reference>
<dbReference type="Proteomes" id="UP000290572">
    <property type="component" value="Unassembled WGS sequence"/>
</dbReference>
<protein>
    <submittedName>
        <fullName evidence="1">Uncharacterized protein</fullName>
    </submittedName>
</protein>
<dbReference type="AlphaFoldDB" id="A0A498MTH5"/>
<sequence>MYRIISNWQCIMMFPKVAIMDLHKKGVFSIPFSEIATPPSEFKVAGKIFLKFAQVLIAGLRGLDLIPESQTLF</sequence>
<keyword evidence="2" id="KW-1185">Reference proteome</keyword>
<comment type="caution">
    <text evidence="1">The sequence shown here is derived from an EMBL/GenBank/DDBJ whole genome shotgun (WGS) entry which is preliminary data.</text>
</comment>
<evidence type="ECO:0000313" key="1">
    <source>
        <dbReference type="EMBL" id="RXN23951.1"/>
    </source>
</evidence>
<gene>
    <name evidence="1" type="ORF">ROHU_022386</name>
</gene>